<proteinExistence type="inferred from homology"/>
<feature type="chain" id="PRO_5037010692" description="Probable sugar-binding periplasmic protein" evidence="9">
    <location>
        <begin position="37"/>
        <end position="425"/>
    </location>
</feature>
<evidence type="ECO:0000256" key="3">
    <source>
        <dbReference type="ARBA" id="ARBA00022448"/>
    </source>
</evidence>
<dbReference type="SUPFAM" id="SSF53850">
    <property type="entry name" value="Periplasmic binding protein-like II"/>
    <property type="match status" value="1"/>
</dbReference>
<keyword evidence="5 9" id="KW-0732">Signal</keyword>
<dbReference type="InterPro" id="IPR050490">
    <property type="entry name" value="Bact_solute-bd_prot1"/>
</dbReference>
<feature type="signal peptide" evidence="9">
    <location>
        <begin position="1"/>
        <end position="36"/>
    </location>
</feature>
<dbReference type="PANTHER" id="PTHR43649">
    <property type="entry name" value="ARABINOSE-BINDING PROTEIN-RELATED"/>
    <property type="match status" value="1"/>
</dbReference>
<dbReference type="Proteomes" id="UP000603912">
    <property type="component" value="Unassembled WGS sequence"/>
</dbReference>
<keyword evidence="4" id="KW-0762">Sugar transport</keyword>
<sequence length="425" mass="45166">MTSKGARLAPHRTATNLVTLGAALAGVALWAAPAVAQANKAEVIHWWTSGGESAAVKVFAEQFAKAGGTWVDTAIAGGANARTAAINRTVGGTPPTMMQFNTGKQFDELVENDLLNDVDAIATEQKWKDKIPGPILAATTRNGKMFAVPVNIHGQNWLFYNTEVLKKVGAEEPKTWDDLIPILDKIKAAGLIPLAFSGQKTWERNLFNAVLIGQGGPELWQAVYGKKDPAAVKSAAFKNVAETYAKLRGYVDPGAPGRNWNDASALVIQGKAGFQVNGDWAKGEFIAAGQTAGKEYGCTILSKAGGGYVMGGDVFAFPKTKDPNQLKTQIMLAKLMLEPETQIAFNTKKGSIPVRTDVDVSSMDICAQKGAKMAADKAQQAPAMELLTPPSVTGAVEDVISSFWNTPAQSTDQFADKFAAALKQI</sequence>
<dbReference type="Gene3D" id="3.40.190.10">
    <property type="entry name" value="Periplasmic binding protein-like II"/>
    <property type="match status" value="2"/>
</dbReference>
<dbReference type="EMBL" id="BMES01000001">
    <property type="protein sequence ID" value="GGH18360.1"/>
    <property type="molecule type" value="Genomic_DNA"/>
</dbReference>
<organism evidence="10 11">
    <name type="scientific">Alsobacter metallidurans</name>
    <dbReference type="NCBI Taxonomy" id="340221"/>
    <lineage>
        <taxon>Bacteria</taxon>
        <taxon>Pseudomonadati</taxon>
        <taxon>Pseudomonadota</taxon>
        <taxon>Alphaproteobacteria</taxon>
        <taxon>Hyphomicrobiales</taxon>
        <taxon>Alsobacteraceae</taxon>
        <taxon>Alsobacter</taxon>
    </lineage>
</organism>
<keyword evidence="6" id="KW-0574">Periplasm</keyword>
<dbReference type="GO" id="GO:0042597">
    <property type="term" value="C:periplasmic space"/>
    <property type="evidence" value="ECO:0007669"/>
    <property type="project" value="UniProtKB-SubCell"/>
</dbReference>
<protein>
    <recommendedName>
        <fullName evidence="8">Probable sugar-binding periplasmic protein</fullName>
    </recommendedName>
</protein>
<evidence type="ECO:0000256" key="9">
    <source>
        <dbReference type="SAM" id="SignalP"/>
    </source>
</evidence>
<evidence type="ECO:0000256" key="1">
    <source>
        <dbReference type="ARBA" id="ARBA00004418"/>
    </source>
</evidence>
<comment type="subcellular location">
    <subcellularLocation>
        <location evidence="1">Periplasm</location>
    </subcellularLocation>
</comment>
<comment type="similarity">
    <text evidence="2">Belongs to the bacterial solute-binding protein 1 family.</text>
</comment>
<dbReference type="Pfam" id="PF01547">
    <property type="entry name" value="SBP_bac_1"/>
    <property type="match status" value="1"/>
</dbReference>
<evidence type="ECO:0000313" key="11">
    <source>
        <dbReference type="Proteomes" id="UP000603912"/>
    </source>
</evidence>
<dbReference type="AlphaFoldDB" id="A0A917MJK3"/>
<evidence type="ECO:0000256" key="8">
    <source>
        <dbReference type="ARBA" id="ARBA00049753"/>
    </source>
</evidence>
<dbReference type="RefSeq" id="WP_188517509.1">
    <property type="nucleotide sequence ID" value="NZ_BMES01000001.1"/>
</dbReference>
<evidence type="ECO:0000256" key="6">
    <source>
        <dbReference type="ARBA" id="ARBA00022764"/>
    </source>
</evidence>
<comment type="function">
    <text evidence="7">Part of a binding-protein-dependent transport system for a sugar.</text>
</comment>
<evidence type="ECO:0000313" key="10">
    <source>
        <dbReference type="EMBL" id="GGH18360.1"/>
    </source>
</evidence>
<reference evidence="10" key="1">
    <citation type="journal article" date="2014" name="Int. J. Syst. Evol. Microbiol.">
        <title>Complete genome sequence of Corynebacterium casei LMG S-19264T (=DSM 44701T), isolated from a smear-ripened cheese.</title>
        <authorList>
            <consortium name="US DOE Joint Genome Institute (JGI-PGF)"/>
            <person name="Walter F."/>
            <person name="Albersmeier A."/>
            <person name="Kalinowski J."/>
            <person name="Ruckert C."/>
        </authorList>
    </citation>
    <scope>NUCLEOTIDE SEQUENCE</scope>
    <source>
        <strain evidence="10">CGMCC 1.12214</strain>
    </source>
</reference>
<comment type="caution">
    <text evidence="10">The sequence shown here is derived from an EMBL/GenBank/DDBJ whole genome shotgun (WGS) entry which is preliminary data.</text>
</comment>
<name>A0A917MJK3_9HYPH</name>
<evidence type="ECO:0000256" key="5">
    <source>
        <dbReference type="ARBA" id="ARBA00022729"/>
    </source>
</evidence>
<keyword evidence="11" id="KW-1185">Reference proteome</keyword>
<evidence type="ECO:0000256" key="4">
    <source>
        <dbReference type="ARBA" id="ARBA00022597"/>
    </source>
</evidence>
<accession>A0A917MJK3</accession>
<evidence type="ECO:0000256" key="7">
    <source>
        <dbReference type="ARBA" id="ARBA00049629"/>
    </source>
</evidence>
<evidence type="ECO:0000256" key="2">
    <source>
        <dbReference type="ARBA" id="ARBA00008520"/>
    </source>
</evidence>
<dbReference type="InterPro" id="IPR006059">
    <property type="entry name" value="SBP"/>
</dbReference>
<keyword evidence="3" id="KW-0813">Transport</keyword>
<reference evidence="10" key="2">
    <citation type="submission" date="2020-09" db="EMBL/GenBank/DDBJ databases">
        <authorList>
            <person name="Sun Q."/>
            <person name="Zhou Y."/>
        </authorList>
    </citation>
    <scope>NUCLEOTIDE SEQUENCE</scope>
    <source>
        <strain evidence="10">CGMCC 1.12214</strain>
    </source>
</reference>
<dbReference type="PANTHER" id="PTHR43649:SF28">
    <property type="entry name" value="BINDING PROTEIN COMPONENT OF ABC SUGAR TRANSPORTER-RELATED"/>
    <property type="match status" value="1"/>
</dbReference>
<gene>
    <name evidence="10" type="ORF">GCM10007036_20470</name>
</gene>